<evidence type="ECO:0000313" key="2">
    <source>
        <dbReference type="Proteomes" id="UP000000495"/>
    </source>
</evidence>
<sequence length="36" mass="4449">MHSFSFFWSLAEMHMESEFFKKRKEREGLSPCEELH</sequence>
<reference evidence="1 2" key="2">
    <citation type="journal article" date="2011" name="Mol. Biol. Evol.">
        <title>Unity in variety--the pan-genome of the Chlamydiae.</title>
        <authorList>
            <person name="Collingro A."/>
            <person name="Tischler P."/>
            <person name="Weinmaier T."/>
            <person name="Penz T."/>
            <person name="Heinz E."/>
            <person name="Brunham R.C."/>
            <person name="Read T.D."/>
            <person name="Bavoil P.M."/>
            <person name="Sachse K."/>
            <person name="Kahane S."/>
            <person name="Friedman M.G."/>
            <person name="Rattei T."/>
            <person name="Myers G.S."/>
            <person name="Horn M."/>
        </authorList>
    </citation>
    <scope>NUCLEOTIDE SEQUENCE [LARGE SCALE GENOMIC DNA]</scope>
    <source>
        <strain evidence="2">UV7</strain>
    </source>
</reference>
<keyword evidence="2" id="KW-1185">Reference proteome</keyword>
<proteinExistence type="predicted"/>
<organism evidence="1 2">
    <name type="scientific">Parachlamydia acanthamoebae (strain UV7)</name>
    <dbReference type="NCBI Taxonomy" id="765952"/>
    <lineage>
        <taxon>Bacteria</taxon>
        <taxon>Pseudomonadati</taxon>
        <taxon>Chlamydiota</taxon>
        <taxon>Chlamydiia</taxon>
        <taxon>Parachlamydiales</taxon>
        <taxon>Parachlamydiaceae</taxon>
        <taxon>Parachlamydia</taxon>
    </lineage>
</organism>
<dbReference type="AlphaFoldDB" id="F8KXU5"/>
<dbReference type="Proteomes" id="UP000000495">
    <property type="component" value="Chromosome"/>
</dbReference>
<reference key="1">
    <citation type="journal article" date="2011" name="Mol. Biol. Evol.">
        <title>Unity in variety -- the pan-genome of the Chlamydiae.</title>
        <authorList>
            <person name="Collingro A."/>
            <person name="Tischler P."/>
            <person name="Weinmaier T."/>
            <person name="Penz T."/>
            <person name="Heinz E."/>
            <person name="Brunham R.C."/>
            <person name="Read T.D."/>
            <person name="Bavoil P.M."/>
            <person name="Sachse K."/>
            <person name="Kahane S."/>
            <person name="Friedman M.G."/>
            <person name="Rattei T."/>
            <person name="Myers G.S.A."/>
            <person name="Horn M."/>
        </authorList>
    </citation>
    <scope>NUCLEOTIDE SEQUENCE</scope>
    <source>
        <strain>UV7</strain>
    </source>
</reference>
<name>F8KXU5_PARAV</name>
<dbReference type="HOGENOM" id="CLU_3357517_0_0_0"/>
<dbReference type="EMBL" id="FR872580">
    <property type="protein sequence ID" value="CCB85675.1"/>
    <property type="molecule type" value="Genomic_DNA"/>
</dbReference>
<protein>
    <submittedName>
        <fullName evidence="1">Uncharacterized protein</fullName>
    </submittedName>
</protein>
<accession>F8KXU5</accession>
<dbReference type="KEGG" id="puv:PUV_07250"/>
<evidence type="ECO:0000313" key="1">
    <source>
        <dbReference type="EMBL" id="CCB85675.1"/>
    </source>
</evidence>
<gene>
    <name evidence="1" type="ordered locus">PUV_07250</name>
</gene>